<evidence type="ECO:0000313" key="2">
    <source>
        <dbReference type="Proteomes" id="UP000237000"/>
    </source>
</evidence>
<dbReference type="EMBL" id="JXTC01000001">
    <property type="protein sequence ID" value="POO04010.1"/>
    <property type="molecule type" value="Genomic_DNA"/>
</dbReference>
<accession>A0A2P5G1T4</accession>
<sequence>MTFELAPSSIFELPLLMTFMLAPSMTSKLTPSMISLLWLFELALMSIETPELAEIFFVLP</sequence>
<comment type="caution">
    <text evidence="1">The sequence shown here is derived from an EMBL/GenBank/DDBJ whole genome shotgun (WGS) entry which is preliminary data.</text>
</comment>
<dbReference type="AlphaFoldDB" id="A0A2P5G1T4"/>
<reference evidence="2" key="1">
    <citation type="submission" date="2016-06" db="EMBL/GenBank/DDBJ databases">
        <title>Parallel loss of symbiosis genes in relatives of nitrogen-fixing non-legume Parasponia.</title>
        <authorList>
            <person name="Van Velzen R."/>
            <person name="Holmer R."/>
            <person name="Bu F."/>
            <person name="Rutten L."/>
            <person name="Van Zeijl A."/>
            <person name="Liu W."/>
            <person name="Santuari L."/>
            <person name="Cao Q."/>
            <person name="Sharma T."/>
            <person name="Shen D."/>
            <person name="Roswanjaya Y."/>
            <person name="Wardhani T."/>
            <person name="Kalhor M.S."/>
            <person name="Jansen J."/>
            <person name="Van den Hoogen J."/>
            <person name="Gungor B."/>
            <person name="Hartog M."/>
            <person name="Hontelez J."/>
            <person name="Verver J."/>
            <person name="Yang W.-C."/>
            <person name="Schijlen E."/>
            <person name="Repin R."/>
            <person name="Schilthuizen M."/>
            <person name="Schranz E."/>
            <person name="Heidstra R."/>
            <person name="Miyata K."/>
            <person name="Fedorova E."/>
            <person name="Kohlen W."/>
            <person name="Bisseling T."/>
            <person name="Smit S."/>
            <person name="Geurts R."/>
        </authorList>
    </citation>
    <scope>NUCLEOTIDE SEQUENCE [LARGE SCALE GENOMIC DNA]</scope>
    <source>
        <strain evidence="2">cv. RG33-2</strain>
    </source>
</reference>
<dbReference type="InParanoid" id="A0A2P5G1T4"/>
<evidence type="ECO:0000313" key="1">
    <source>
        <dbReference type="EMBL" id="POO04010.1"/>
    </source>
</evidence>
<name>A0A2P5G1T4_TREOI</name>
<protein>
    <submittedName>
        <fullName evidence="1">Uncharacterized protein</fullName>
    </submittedName>
</protein>
<dbReference type="Proteomes" id="UP000237000">
    <property type="component" value="Unassembled WGS sequence"/>
</dbReference>
<gene>
    <name evidence="1" type="ORF">TorRG33x02_003140</name>
</gene>
<proteinExistence type="predicted"/>
<organism evidence="1 2">
    <name type="scientific">Trema orientale</name>
    <name type="common">Charcoal tree</name>
    <name type="synonym">Celtis orientalis</name>
    <dbReference type="NCBI Taxonomy" id="63057"/>
    <lineage>
        <taxon>Eukaryota</taxon>
        <taxon>Viridiplantae</taxon>
        <taxon>Streptophyta</taxon>
        <taxon>Embryophyta</taxon>
        <taxon>Tracheophyta</taxon>
        <taxon>Spermatophyta</taxon>
        <taxon>Magnoliopsida</taxon>
        <taxon>eudicotyledons</taxon>
        <taxon>Gunneridae</taxon>
        <taxon>Pentapetalae</taxon>
        <taxon>rosids</taxon>
        <taxon>fabids</taxon>
        <taxon>Rosales</taxon>
        <taxon>Cannabaceae</taxon>
        <taxon>Trema</taxon>
    </lineage>
</organism>
<keyword evidence="2" id="KW-1185">Reference proteome</keyword>